<keyword evidence="1" id="KW-0645">Protease</keyword>
<organism evidence="2 3">
    <name type="scientific">Kwoniella newhampshirensis</name>
    <dbReference type="NCBI Taxonomy" id="1651941"/>
    <lineage>
        <taxon>Eukaryota</taxon>
        <taxon>Fungi</taxon>
        <taxon>Dikarya</taxon>
        <taxon>Basidiomycota</taxon>
        <taxon>Agaricomycotina</taxon>
        <taxon>Tremellomycetes</taxon>
        <taxon>Tremellales</taxon>
        <taxon>Cryptococcaceae</taxon>
        <taxon>Kwoniella</taxon>
    </lineage>
</organism>
<feature type="signal peptide" evidence="1">
    <location>
        <begin position="1"/>
        <end position="22"/>
    </location>
</feature>
<dbReference type="GeneID" id="92179860"/>
<proteinExistence type="inferred from homology"/>
<protein>
    <recommendedName>
        <fullName evidence="1">Dipeptidase</fullName>
        <ecNumber evidence="1">3.4.13.19</ecNumber>
    </recommendedName>
</protein>
<dbReference type="PANTHER" id="PTHR10443:SF12">
    <property type="entry name" value="DIPEPTIDASE"/>
    <property type="match status" value="1"/>
</dbReference>
<dbReference type="EMBL" id="JBCAWK010000004">
    <property type="protein sequence ID" value="KAK8861779.1"/>
    <property type="molecule type" value="Genomic_DNA"/>
</dbReference>
<dbReference type="RefSeq" id="XP_066804404.1">
    <property type="nucleotide sequence ID" value="XM_066945715.1"/>
</dbReference>
<accession>A0AAW0Z1Y0</accession>
<keyword evidence="1" id="KW-0378">Hydrolase</keyword>
<name>A0AAW0Z1Y0_9TREE</name>
<evidence type="ECO:0000256" key="1">
    <source>
        <dbReference type="RuleBase" id="RU341113"/>
    </source>
</evidence>
<comment type="caution">
    <text evidence="2">The sequence shown here is derived from an EMBL/GenBank/DDBJ whole genome shotgun (WGS) entry which is preliminary data.</text>
</comment>
<dbReference type="SUPFAM" id="SSF51556">
    <property type="entry name" value="Metallo-dependent hydrolases"/>
    <property type="match status" value="1"/>
</dbReference>
<evidence type="ECO:0000313" key="3">
    <source>
        <dbReference type="Proteomes" id="UP001388673"/>
    </source>
</evidence>
<keyword evidence="1" id="KW-0479">Metal-binding</keyword>
<reference evidence="2 3" key="1">
    <citation type="journal article" date="2024" name="bioRxiv">
        <title>Comparative genomics of Cryptococcus and Kwoniella reveals pathogenesis evolution and contrasting karyotype dynamics via intercentromeric recombination or chromosome fusion.</title>
        <authorList>
            <person name="Coelho M.A."/>
            <person name="David-Palma M."/>
            <person name="Shea T."/>
            <person name="Bowers K."/>
            <person name="McGinley-Smith S."/>
            <person name="Mohammad A.W."/>
            <person name="Gnirke A."/>
            <person name="Yurkov A.M."/>
            <person name="Nowrousian M."/>
            <person name="Sun S."/>
            <person name="Cuomo C.A."/>
            <person name="Heitman J."/>
        </authorList>
    </citation>
    <scope>NUCLEOTIDE SEQUENCE [LARGE SCALE GENOMIC DNA]</scope>
    <source>
        <strain evidence="2 3">CBS 13917</strain>
    </source>
</reference>
<dbReference type="GO" id="GO:0006508">
    <property type="term" value="P:proteolysis"/>
    <property type="evidence" value="ECO:0007669"/>
    <property type="project" value="UniProtKB-KW"/>
</dbReference>
<dbReference type="Proteomes" id="UP001388673">
    <property type="component" value="Unassembled WGS sequence"/>
</dbReference>
<keyword evidence="3" id="KW-1185">Reference proteome</keyword>
<dbReference type="GO" id="GO:0046872">
    <property type="term" value="F:metal ion binding"/>
    <property type="evidence" value="ECO:0007669"/>
    <property type="project" value="UniProtKB-UniRule"/>
</dbReference>
<dbReference type="Pfam" id="PF01244">
    <property type="entry name" value="Peptidase_M19"/>
    <property type="match status" value="1"/>
</dbReference>
<dbReference type="AlphaFoldDB" id="A0AAW0Z1Y0"/>
<dbReference type="EC" id="3.4.13.19" evidence="1"/>
<comment type="catalytic activity">
    <reaction evidence="1">
        <text>an L-aminoacyl-L-amino acid + H2O = 2 an L-alpha-amino acid</text>
        <dbReference type="Rhea" id="RHEA:48940"/>
        <dbReference type="ChEBI" id="CHEBI:15377"/>
        <dbReference type="ChEBI" id="CHEBI:59869"/>
        <dbReference type="ChEBI" id="CHEBI:77460"/>
        <dbReference type="EC" id="3.4.13.19"/>
    </reaction>
</comment>
<keyword evidence="1" id="KW-0482">Metalloprotease</keyword>
<keyword evidence="1" id="KW-0732">Signal</keyword>
<evidence type="ECO:0000313" key="2">
    <source>
        <dbReference type="EMBL" id="KAK8861779.1"/>
    </source>
</evidence>
<comment type="similarity">
    <text evidence="1">Belongs to the metallo-dependent hydrolases superfamily. Peptidase M19 family.</text>
</comment>
<dbReference type="InterPro" id="IPR008257">
    <property type="entry name" value="Pept_M19"/>
</dbReference>
<dbReference type="GO" id="GO:0070573">
    <property type="term" value="F:metallodipeptidase activity"/>
    <property type="evidence" value="ECO:0007669"/>
    <property type="project" value="InterPro"/>
</dbReference>
<sequence>MAVLLNLITLATAVAFASVAHASSSLQDATADLQHARNLLARYQLIDTHVDTPQVLRVLARQPLDMLPDLNISLPGQFDLPRARQGGVGGAFFTVWTPCQDLLGIDVGQDFQQPDQTIRDTIESIDLIREMIDYEPSLQYATTAAEAEQAFSNGKIAALIGMEGSHMLGNSLSTIRILARLGVRYLTLTHTCHSSFASSAGGGAGTDGSFLRPVHPGNGLTAIGRELVKELNRLGVIVDLSHVSDQTMTDVLDITDVPIAFTHSGARGVNDHPRNVPDEILARIGPGKNEGIIQSVLFKHFIDSNNATIPRVVDHVEYIALHTSRQHVGLASDFDGMGEVVEGMEDCSKWPSLVAEFIRRGWTDEEIKGLLGGNLLRVMRAVEQAAYRRRDERPSSAIYGKRTDLPASNWGGPNGAYLPGKVKAIVDRRHLRDEL</sequence>
<dbReference type="CDD" id="cd01301">
    <property type="entry name" value="rDP_like"/>
    <property type="match status" value="1"/>
</dbReference>
<keyword evidence="1" id="KW-0224">Dipeptidase</keyword>
<dbReference type="PROSITE" id="PS51365">
    <property type="entry name" value="RENAL_DIPEPTIDASE_2"/>
    <property type="match status" value="1"/>
</dbReference>
<keyword evidence="1" id="KW-0862">Zinc</keyword>
<dbReference type="Gene3D" id="3.20.20.140">
    <property type="entry name" value="Metal-dependent hydrolases"/>
    <property type="match status" value="1"/>
</dbReference>
<comment type="cofactor">
    <cofactor evidence="1">
        <name>Zn(2+)</name>
        <dbReference type="ChEBI" id="CHEBI:29105"/>
    </cofactor>
</comment>
<dbReference type="PANTHER" id="PTHR10443">
    <property type="entry name" value="MICROSOMAL DIPEPTIDASE"/>
    <property type="match status" value="1"/>
</dbReference>
<gene>
    <name evidence="2" type="ORF">IAR55_002602</name>
</gene>
<feature type="chain" id="PRO_5043095682" description="Dipeptidase" evidence="1">
    <location>
        <begin position="23"/>
        <end position="435"/>
    </location>
</feature>
<dbReference type="InterPro" id="IPR032466">
    <property type="entry name" value="Metal_Hydrolase"/>
</dbReference>
<dbReference type="KEGG" id="kne:92179860"/>